<organism evidence="1">
    <name type="scientific">Schistocephalus solidus</name>
    <name type="common">Tapeworm</name>
    <dbReference type="NCBI Taxonomy" id="70667"/>
    <lineage>
        <taxon>Eukaryota</taxon>
        <taxon>Metazoa</taxon>
        <taxon>Spiralia</taxon>
        <taxon>Lophotrochozoa</taxon>
        <taxon>Platyhelminthes</taxon>
        <taxon>Cestoda</taxon>
        <taxon>Eucestoda</taxon>
        <taxon>Diphyllobothriidea</taxon>
        <taxon>Diphyllobothriidae</taxon>
        <taxon>Schistocephalus</taxon>
    </lineage>
</organism>
<dbReference type="EMBL" id="GEEE01016670">
    <property type="protein sequence ID" value="JAP46555.1"/>
    <property type="molecule type" value="Transcribed_RNA"/>
</dbReference>
<dbReference type="AlphaFoldDB" id="A0A0X3P3S9"/>
<sequence length="167" mass="18862">MSTATEDIKSDRNPVRRPVRGAGLKLAFRFCFAGPVYSCMTRRLGDPLSVLNQVNLVNSTRNVAIAPGYDILRTCLYILRKPYSPRTSQKKWEGSIFCLKVKKAGKLEAGSLRNSNRRAPTSKNNSRLESVWMQVITASKVTVELCVRSLNQNEPVAQWLDRWTSDQ</sequence>
<accession>A0A0X3P3S9</accession>
<protein>
    <submittedName>
        <fullName evidence="1">Uncharacterized protein</fullName>
    </submittedName>
</protein>
<gene>
    <name evidence="1" type="ORF">TR165543</name>
</gene>
<proteinExistence type="predicted"/>
<reference evidence="1" key="1">
    <citation type="submission" date="2016-01" db="EMBL/GenBank/DDBJ databases">
        <title>Reference transcriptome for the parasite Schistocephalus solidus: insights into the molecular evolution of parasitism.</title>
        <authorList>
            <person name="Hebert F.O."/>
            <person name="Grambauer S."/>
            <person name="Barber I."/>
            <person name="Landry C.R."/>
            <person name="Aubin-Horth N."/>
        </authorList>
    </citation>
    <scope>NUCLEOTIDE SEQUENCE</scope>
</reference>
<evidence type="ECO:0000313" key="1">
    <source>
        <dbReference type="EMBL" id="JAP46555.1"/>
    </source>
</evidence>
<name>A0A0X3P3S9_SCHSO</name>